<feature type="compositionally biased region" description="Low complexity" evidence="1">
    <location>
        <begin position="539"/>
        <end position="573"/>
    </location>
</feature>
<keyword evidence="2" id="KW-0812">Transmembrane</keyword>
<dbReference type="SUPFAM" id="SSF53300">
    <property type="entry name" value="vWA-like"/>
    <property type="match status" value="1"/>
</dbReference>
<dbReference type="CDD" id="cd00198">
    <property type="entry name" value="vWFA"/>
    <property type="match status" value="1"/>
</dbReference>
<proteinExistence type="predicted"/>
<gene>
    <name evidence="4" type="ORF">J3R75_001798</name>
</gene>
<keyword evidence="2" id="KW-1133">Transmembrane helix</keyword>
<comment type="caution">
    <text evidence="4">The sequence shown here is derived from an EMBL/GenBank/DDBJ whole genome shotgun (WGS) entry which is preliminary data.</text>
</comment>
<dbReference type="Pfam" id="PF13519">
    <property type="entry name" value="VWA_2"/>
    <property type="match status" value="1"/>
</dbReference>
<dbReference type="InterPro" id="IPR036465">
    <property type="entry name" value="vWFA_dom_sf"/>
</dbReference>
<protein>
    <recommendedName>
        <fullName evidence="3">VWFA domain-containing protein</fullName>
    </recommendedName>
</protein>
<evidence type="ECO:0000256" key="2">
    <source>
        <dbReference type="SAM" id="Phobius"/>
    </source>
</evidence>
<dbReference type="Gene3D" id="3.40.50.410">
    <property type="entry name" value="von Willebrand factor, type A domain"/>
    <property type="match status" value="1"/>
</dbReference>
<dbReference type="RefSeq" id="WP_307261145.1">
    <property type="nucleotide sequence ID" value="NZ_JAUSVL010000001.1"/>
</dbReference>
<evidence type="ECO:0000313" key="4">
    <source>
        <dbReference type="EMBL" id="MDQ0289691.1"/>
    </source>
</evidence>
<keyword evidence="2" id="KW-0472">Membrane</keyword>
<dbReference type="InterPro" id="IPR002035">
    <property type="entry name" value="VWF_A"/>
</dbReference>
<dbReference type="AlphaFoldDB" id="A0AAE4ANJ0"/>
<feature type="domain" description="VWFA" evidence="3">
    <location>
        <begin position="79"/>
        <end position="201"/>
    </location>
</feature>
<dbReference type="EMBL" id="JAUSVL010000001">
    <property type="protein sequence ID" value="MDQ0289691.1"/>
    <property type="molecule type" value="Genomic_DNA"/>
</dbReference>
<feature type="region of interest" description="Disordered" evidence="1">
    <location>
        <begin position="513"/>
        <end position="611"/>
    </location>
</feature>
<evidence type="ECO:0000256" key="1">
    <source>
        <dbReference type="SAM" id="MobiDB-lite"/>
    </source>
</evidence>
<evidence type="ECO:0000259" key="3">
    <source>
        <dbReference type="PROSITE" id="PS50234"/>
    </source>
</evidence>
<accession>A0AAE4ANJ0</accession>
<reference evidence="4" key="1">
    <citation type="submission" date="2023-07" db="EMBL/GenBank/DDBJ databases">
        <title>Genomic Encyclopedia of Type Strains, Phase IV (KMG-IV): sequencing the most valuable type-strain genomes for metagenomic binning, comparative biology and taxonomic classification.</title>
        <authorList>
            <person name="Goeker M."/>
        </authorList>
    </citation>
    <scope>NUCLEOTIDE SEQUENCE</scope>
    <source>
        <strain evidence="4">DSM 24202</strain>
    </source>
</reference>
<dbReference type="SMART" id="SM00327">
    <property type="entry name" value="VWA"/>
    <property type="match status" value="1"/>
</dbReference>
<sequence length="611" mass="62724">MPTLVTVAIIACGAAALVQWRRRRATRRFFASRYRDPATLIPDGGGVTALCLLVAAIAMAAAALLARHDRAARQAAPPTLYFLLDCSPSMLAAGQRGARLAEAKELVTAIVEAMPECELCLVSFAGNAIVDFPPSRDQRAFRRALAAVEPSLALAAGSSPSQALQALEALVGADAQQPANAVLIMLSDGEINDPNPLLQDIPWIARAYPLLHVLTGIPGQDTPVPSPQGPLWLNDPNSGAVATSRADDRALKTLAALSPQPAEFFTADAPATAVSAQIRQFVGNDGRSSSGWLAARALGLIALAALLAARWPRRPTRARHTPGKGTATRDTAIHNTAIHNTTIHNTAARGAAIHSTTIHSTARHGAAAPGTPHGRRASAISSALLALLTWSLVATADAVPAGLRGNAAARADAVAAIRETIARHDGTDAERARLLSNWSALLIVEAEEAIRTGALDAAAQHATAARELSREALRLNPGNAATLQTLAAAWRVLQAAKALSGKDGSSDAAIGEAEAAATAGSRPNEAQDTQSAHDATASADGTANAGTAPGTANAGAAHGPADAAPDTNTATGSATGGGANAGTTNAPVGTWRDLQLQRHYRPPRPPGVKPW</sequence>
<evidence type="ECO:0000313" key="5">
    <source>
        <dbReference type="Proteomes" id="UP001238163"/>
    </source>
</evidence>
<dbReference type="Proteomes" id="UP001238163">
    <property type="component" value="Unassembled WGS sequence"/>
</dbReference>
<feature type="compositionally biased region" description="Polar residues" evidence="1">
    <location>
        <begin position="524"/>
        <end position="533"/>
    </location>
</feature>
<keyword evidence="5" id="KW-1185">Reference proteome</keyword>
<feature type="transmembrane region" description="Helical" evidence="2">
    <location>
        <begin position="40"/>
        <end position="65"/>
    </location>
</feature>
<organism evidence="4 5">
    <name type="scientific">Oligosphaera ethanolica</name>
    <dbReference type="NCBI Taxonomy" id="760260"/>
    <lineage>
        <taxon>Bacteria</taxon>
        <taxon>Pseudomonadati</taxon>
        <taxon>Lentisphaerota</taxon>
        <taxon>Oligosphaeria</taxon>
        <taxon>Oligosphaerales</taxon>
        <taxon>Oligosphaeraceae</taxon>
        <taxon>Oligosphaera</taxon>
    </lineage>
</organism>
<name>A0AAE4ANJ0_9BACT</name>
<dbReference type="PROSITE" id="PS50234">
    <property type="entry name" value="VWFA"/>
    <property type="match status" value="1"/>
</dbReference>